<evidence type="ECO:0000313" key="2">
    <source>
        <dbReference type="Proteomes" id="UP000015106"/>
    </source>
</evidence>
<accession>A0A8R7PI07</accession>
<evidence type="ECO:0000313" key="1">
    <source>
        <dbReference type="EnsemblPlants" id="TuG1812G0200004177.01.T01"/>
    </source>
</evidence>
<sequence>MARAMVYLRCVKGNIFVDPKITLHCCNFSVEKCLDESKVGLPCYDDAKTGTICSISFKSETTNLRNSLDKY</sequence>
<reference evidence="1" key="3">
    <citation type="submission" date="2022-06" db="UniProtKB">
        <authorList>
            <consortium name="EnsemblPlants"/>
        </authorList>
    </citation>
    <scope>IDENTIFICATION</scope>
</reference>
<protein>
    <submittedName>
        <fullName evidence="1">Uncharacterized protein</fullName>
    </submittedName>
</protein>
<keyword evidence="2" id="KW-1185">Reference proteome</keyword>
<reference evidence="1" key="2">
    <citation type="submission" date="2018-03" db="EMBL/GenBank/DDBJ databases">
        <title>The Triticum urartu genome reveals the dynamic nature of wheat genome evolution.</title>
        <authorList>
            <person name="Ling H."/>
            <person name="Ma B."/>
            <person name="Shi X."/>
            <person name="Liu H."/>
            <person name="Dong L."/>
            <person name="Sun H."/>
            <person name="Cao Y."/>
            <person name="Gao Q."/>
            <person name="Zheng S."/>
            <person name="Li Y."/>
            <person name="Yu Y."/>
            <person name="Du H."/>
            <person name="Qi M."/>
            <person name="Li Y."/>
            <person name="Yu H."/>
            <person name="Cui Y."/>
            <person name="Wang N."/>
            <person name="Chen C."/>
            <person name="Wu H."/>
            <person name="Zhao Y."/>
            <person name="Zhang J."/>
            <person name="Li Y."/>
            <person name="Zhou W."/>
            <person name="Zhang B."/>
            <person name="Hu W."/>
            <person name="Eijk M."/>
            <person name="Tang J."/>
            <person name="Witsenboer H."/>
            <person name="Zhao S."/>
            <person name="Li Z."/>
            <person name="Zhang A."/>
            <person name="Wang D."/>
            <person name="Liang C."/>
        </authorList>
    </citation>
    <scope>NUCLEOTIDE SEQUENCE [LARGE SCALE GENOMIC DNA]</scope>
    <source>
        <strain evidence="1">cv. G1812</strain>
    </source>
</reference>
<organism evidence="1 2">
    <name type="scientific">Triticum urartu</name>
    <name type="common">Red wild einkorn</name>
    <name type="synonym">Crithodium urartu</name>
    <dbReference type="NCBI Taxonomy" id="4572"/>
    <lineage>
        <taxon>Eukaryota</taxon>
        <taxon>Viridiplantae</taxon>
        <taxon>Streptophyta</taxon>
        <taxon>Embryophyta</taxon>
        <taxon>Tracheophyta</taxon>
        <taxon>Spermatophyta</taxon>
        <taxon>Magnoliopsida</taxon>
        <taxon>Liliopsida</taxon>
        <taxon>Poales</taxon>
        <taxon>Poaceae</taxon>
        <taxon>BOP clade</taxon>
        <taxon>Pooideae</taxon>
        <taxon>Triticodae</taxon>
        <taxon>Triticeae</taxon>
        <taxon>Triticinae</taxon>
        <taxon>Triticum</taxon>
    </lineage>
</organism>
<reference evidence="2" key="1">
    <citation type="journal article" date="2013" name="Nature">
        <title>Draft genome of the wheat A-genome progenitor Triticum urartu.</title>
        <authorList>
            <person name="Ling H.Q."/>
            <person name="Zhao S."/>
            <person name="Liu D."/>
            <person name="Wang J."/>
            <person name="Sun H."/>
            <person name="Zhang C."/>
            <person name="Fan H."/>
            <person name="Li D."/>
            <person name="Dong L."/>
            <person name="Tao Y."/>
            <person name="Gao C."/>
            <person name="Wu H."/>
            <person name="Li Y."/>
            <person name="Cui Y."/>
            <person name="Guo X."/>
            <person name="Zheng S."/>
            <person name="Wang B."/>
            <person name="Yu K."/>
            <person name="Liang Q."/>
            <person name="Yang W."/>
            <person name="Lou X."/>
            <person name="Chen J."/>
            <person name="Feng M."/>
            <person name="Jian J."/>
            <person name="Zhang X."/>
            <person name="Luo G."/>
            <person name="Jiang Y."/>
            <person name="Liu J."/>
            <person name="Wang Z."/>
            <person name="Sha Y."/>
            <person name="Zhang B."/>
            <person name="Wu H."/>
            <person name="Tang D."/>
            <person name="Shen Q."/>
            <person name="Xue P."/>
            <person name="Zou S."/>
            <person name="Wang X."/>
            <person name="Liu X."/>
            <person name="Wang F."/>
            <person name="Yang Y."/>
            <person name="An X."/>
            <person name="Dong Z."/>
            <person name="Zhang K."/>
            <person name="Zhang X."/>
            <person name="Luo M.C."/>
            <person name="Dvorak J."/>
            <person name="Tong Y."/>
            <person name="Wang J."/>
            <person name="Yang H."/>
            <person name="Li Z."/>
            <person name="Wang D."/>
            <person name="Zhang A."/>
            <person name="Wang J."/>
        </authorList>
    </citation>
    <scope>NUCLEOTIDE SEQUENCE</scope>
    <source>
        <strain evidence="2">cv. G1812</strain>
    </source>
</reference>
<dbReference type="Gramene" id="TuG1812G0200004177.01.T01">
    <property type="protein sequence ID" value="TuG1812G0200004177.01.T01"/>
    <property type="gene ID" value="TuG1812G0200004177.01"/>
</dbReference>
<name>A0A8R7PI07_TRIUA</name>
<dbReference type="AlphaFoldDB" id="A0A8R7PI07"/>
<dbReference type="Proteomes" id="UP000015106">
    <property type="component" value="Chromosome 2"/>
</dbReference>
<dbReference type="EnsemblPlants" id="TuG1812G0200004177.01.T01">
    <property type="protein sequence ID" value="TuG1812G0200004177.01.T01"/>
    <property type="gene ID" value="TuG1812G0200004177.01"/>
</dbReference>
<proteinExistence type="predicted"/>